<keyword evidence="1" id="KW-1133">Transmembrane helix</keyword>
<evidence type="ECO:0000313" key="3">
    <source>
        <dbReference type="Proteomes" id="UP000835052"/>
    </source>
</evidence>
<sequence length="101" mass="11734">MLVALSQKALDLMIMRTRHLQISTVVCGLFAWINFLFAFINMLYVAISIHRVLRAIHAKIVIADEETKSRKMSQNIQSAMKINMQKQKKDLQQLFKDLKSQ</sequence>
<keyword evidence="1" id="KW-0472">Membrane</keyword>
<feature type="transmembrane region" description="Helical" evidence="1">
    <location>
        <begin position="20"/>
        <end position="47"/>
    </location>
</feature>
<dbReference type="AlphaFoldDB" id="A0A8S1H2R9"/>
<keyword evidence="3" id="KW-1185">Reference proteome</keyword>
<gene>
    <name evidence="2" type="ORF">CAUJ_LOCUS5720</name>
</gene>
<proteinExistence type="predicted"/>
<evidence type="ECO:0000313" key="2">
    <source>
        <dbReference type="EMBL" id="CAD6189801.1"/>
    </source>
</evidence>
<organism evidence="2 3">
    <name type="scientific">Caenorhabditis auriculariae</name>
    <dbReference type="NCBI Taxonomy" id="2777116"/>
    <lineage>
        <taxon>Eukaryota</taxon>
        <taxon>Metazoa</taxon>
        <taxon>Ecdysozoa</taxon>
        <taxon>Nematoda</taxon>
        <taxon>Chromadorea</taxon>
        <taxon>Rhabditida</taxon>
        <taxon>Rhabditina</taxon>
        <taxon>Rhabditomorpha</taxon>
        <taxon>Rhabditoidea</taxon>
        <taxon>Rhabditidae</taxon>
        <taxon>Peloderinae</taxon>
        <taxon>Caenorhabditis</taxon>
    </lineage>
</organism>
<dbReference type="EMBL" id="CAJGYM010000012">
    <property type="protein sequence ID" value="CAD6189801.1"/>
    <property type="molecule type" value="Genomic_DNA"/>
</dbReference>
<name>A0A8S1H2R9_9PELO</name>
<evidence type="ECO:0000256" key="1">
    <source>
        <dbReference type="SAM" id="Phobius"/>
    </source>
</evidence>
<comment type="caution">
    <text evidence="2">The sequence shown here is derived from an EMBL/GenBank/DDBJ whole genome shotgun (WGS) entry which is preliminary data.</text>
</comment>
<protein>
    <submittedName>
        <fullName evidence="2">Uncharacterized protein</fullName>
    </submittedName>
</protein>
<accession>A0A8S1H2R9</accession>
<reference evidence="2" key="1">
    <citation type="submission" date="2020-10" db="EMBL/GenBank/DDBJ databases">
        <authorList>
            <person name="Kikuchi T."/>
        </authorList>
    </citation>
    <scope>NUCLEOTIDE SEQUENCE</scope>
    <source>
        <strain evidence="2">NKZ352</strain>
    </source>
</reference>
<dbReference type="Proteomes" id="UP000835052">
    <property type="component" value="Unassembled WGS sequence"/>
</dbReference>
<keyword evidence="1" id="KW-0812">Transmembrane</keyword>